<reference evidence="2" key="1">
    <citation type="submission" date="2017-12" db="EMBL/GenBank/DDBJ databases">
        <authorList>
            <person name="Diaz M."/>
        </authorList>
    </citation>
    <scope>NUCLEOTIDE SEQUENCE [LARGE SCALE GENOMIC DNA]</scope>
    <source>
        <strain evidence="2">FI11154</strain>
    </source>
</reference>
<evidence type="ECO:0000313" key="1">
    <source>
        <dbReference type="EMBL" id="SPL62490.1"/>
    </source>
</evidence>
<name>A0A2P9HFB6_9HYPH</name>
<evidence type="ECO:0000313" key="2">
    <source>
        <dbReference type="Proteomes" id="UP000246073"/>
    </source>
</evidence>
<organism evidence="1 2">
    <name type="scientific">Ochrobactrum soli</name>
    <dbReference type="NCBI Taxonomy" id="2448455"/>
    <lineage>
        <taxon>Bacteria</taxon>
        <taxon>Pseudomonadati</taxon>
        <taxon>Pseudomonadota</taxon>
        <taxon>Alphaproteobacteria</taxon>
        <taxon>Hyphomicrobiales</taxon>
        <taxon>Brucellaceae</taxon>
        <taxon>Brucella/Ochrobactrum group</taxon>
        <taxon>Ochrobactrum</taxon>
    </lineage>
</organism>
<dbReference type="EMBL" id="OOFM01000003">
    <property type="protein sequence ID" value="SPL62490.1"/>
    <property type="molecule type" value="Genomic_DNA"/>
</dbReference>
<accession>A0A2P9HFB6</accession>
<protein>
    <submittedName>
        <fullName evidence="1">Uncharacterized protein</fullName>
    </submittedName>
</protein>
<proteinExistence type="predicted"/>
<dbReference type="AlphaFoldDB" id="A0A2P9HFB6"/>
<gene>
    <name evidence="1" type="ORF">OHAE_5097</name>
</gene>
<dbReference type="Proteomes" id="UP000246073">
    <property type="component" value="Unassembled WGS sequence"/>
</dbReference>
<sequence>MIKVRGNFDWIVSSETTANVREMEPLFWIIRGVFLEIRDTRK</sequence>